<dbReference type="GO" id="GO:0016740">
    <property type="term" value="F:transferase activity"/>
    <property type="evidence" value="ECO:0007669"/>
    <property type="project" value="UniProtKB-KW"/>
</dbReference>
<accession>A0A7W2ISU9</accession>
<sequence>MARMSWREACQLDSSLVSLERFFTVPPDYAKTLTGGLTNRCWKIVLSNGDAFVWRPTTAITQAFSISRFQEYQILSTIQHSGLSPKPIFINEKGLLVEWLDGHSLSETLTFEQLIEALVEVHNLPTTRLPVAPFGFTARVDHYWMQLKPELKTEQYQAIYRDWRNAPSLADVGSTLCHFDLAGYNMVDGQQGVKVIDWEYATIGDPRLDLTLSIDVAGINEMEAIQRYCQLRNIEGIDDWFEGIRAWRPRANMMAMLWYLLAYQLWGDDTYIQQAEHLKQQFCT</sequence>
<dbReference type="EMBL" id="JACFYF010000002">
    <property type="protein sequence ID" value="MBA5761739.1"/>
    <property type="molecule type" value="Genomic_DNA"/>
</dbReference>
<reference evidence="2 3" key="1">
    <citation type="submission" date="2020-07" db="EMBL/GenBank/DDBJ databases">
        <title>Vibrio marinisediminis sp. nov., isolated from marine sediment.</title>
        <authorList>
            <person name="Ji X."/>
        </authorList>
    </citation>
    <scope>NUCLEOTIDE SEQUENCE [LARGE SCALE GENOMIC DNA]</scope>
    <source>
        <strain evidence="2 3">404</strain>
    </source>
</reference>
<dbReference type="Proteomes" id="UP000571701">
    <property type="component" value="Unassembled WGS sequence"/>
</dbReference>
<keyword evidence="2" id="KW-0808">Transferase</keyword>
<keyword evidence="3" id="KW-1185">Reference proteome</keyword>
<protein>
    <submittedName>
        <fullName evidence="2">Phosphotransferase</fullName>
    </submittedName>
</protein>
<name>A0A7W2ISU9_9VIBR</name>
<dbReference type="InterPro" id="IPR002575">
    <property type="entry name" value="Aminoglycoside_PTrfase"/>
</dbReference>
<dbReference type="InterPro" id="IPR011009">
    <property type="entry name" value="Kinase-like_dom_sf"/>
</dbReference>
<proteinExistence type="predicted"/>
<evidence type="ECO:0000313" key="3">
    <source>
        <dbReference type="Proteomes" id="UP000571701"/>
    </source>
</evidence>
<feature type="domain" description="Aminoglycoside phosphotransferase" evidence="1">
    <location>
        <begin position="31"/>
        <end position="228"/>
    </location>
</feature>
<dbReference type="Gene3D" id="3.90.1200.10">
    <property type="match status" value="1"/>
</dbReference>
<evidence type="ECO:0000313" key="2">
    <source>
        <dbReference type="EMBL" id="MBA5761739.1"/>
    </source>
</evidence>
<organism evidence="2 3">
    <name type="scientific">Vibrio marinisediminis</name>
    <dbReference type="NCBI Taxonomy" id="2758441"/>
    <lineage>
        <taxon>Bacteria</taxon>
        <taxon>Pseudomonadati</taxon>
        <taxon>Pseudomonadota</taxon>
        <taxon>Gammaproteobacteria</taxon>
        <taxon>Vibrionales</taxon>
        <taxon>Vibrionaceae</taxon>
        <taxon>Vibrio</taxon>
    </lineage>
</organism>
<dbReference type="Gene3D" id="3.30.200.20">
    <property type="entry name" value="Phosphorylase Kinase, domain 1"/>
    <property type="match status" value="1"/>
</dbReference>
<dbReference type="RefSeq" id="WP_182107315.1">
    <property type="nucleotide sequence ID" value="NZ_JACFYF010000002.1"/>
</dbReference>
<dbReference type="AlphaFoldDB" id="A0A7W2ISU9"/>
<dbReference type="SUPFAM" id="SSF56112">
    <property type="entry name" value="Protein kinase-like (PK-like)"/>
    <property type="match status" value="1"/>
</dbReference>
<gene>
    <name evidence="2" type="ORF">H2O73_05200</name>
</gene>
<evidence type="ECO:0000259" key="1">
    <source>
        <dbReference type="Pfam" id="PF01636"/>
    </source>
</evidence>
<dbReference type="Pfam" id="PF01636">
    <property type="entry name" value="APH"/>
    <property type="match status" value="1"/>
</dbReference>
<comment type="caution">
    <text evidence="2">The sequence shown here is derived from an EMBL/GenBank/DDBJ whole genome shotgun (WGS) entry which is preliminary data.</text>
</comment>